<keyword evidence="3" id="KW-1185">Reference proteome</keyword>
<dbReference type="EMBL" id="SMOL01000143">
    <property type="protein sequence ID" value="KAB2630589.1"/>
    <property type="molecule type" value="Genomic_DNA"/>
</dbReference>
<evidence type="ECO:0000256" key="1">
    <source>
        <dbReference type="SAM" id="MobiDB-lite"/>
    </source>
</evidence>
<protein>
    <submittedName>
        <fullName evidence="2">Uncharacterized protein</fullName>
    </submittedName>
</protein>
<comment type="caution">
    <text evidence="2">The sequence shown here is derived from an EMBL/GenBank/DDBJ whole genome shotgun (WGS) entry which is preliminary data.</text>
</comment>
<feature type="region of interest" description="Disordered" evidence="1">
    <location>
        <begin position="72"/>
        <end position="98"/>
    </location>
</feature>
<evidence type="ECO:0000313" key="3">
    <source>
        <dbReference type="Proteomes" id="UP000327157"/>
    </source>
</evidence>
<gene>
    <name evidence="2" type="ORF">D8674_008108</name>
</gene>
<dbReference type="Proteomes" id="UP000327157">
    <property type="component" value="Chromosome 12"/>
</dbReference>
<sequence>MMVVFSTTRMVWWWPELAIGRTGGESGGDAMMVMVASCYDVDIVEVDSVTMSLRESSRVGVGGRMRKWGEWTEMGGDSRSGKVPVRSRSKRQTLDLQR</sequence>
<reference evidence="2 3" key="3">
    <citation type="submission" date="2019-11" db="EMBL/GenBank/DDBJ databases">
        <title>A de novo genome assembly of a pear dwarfing rootstock.</title>
        <authorList>
            <person name="Wang F."/>
            <person name="Wang J."/>
            <person name="Li S."/>
            <person name="Zhang Y."/>
            <person name="Fang M."/>
            <person name="Ma L."/>
            <person name="Zhao Y."/>
            <person name="Jiang S."/>
        </authorList>
    </citation>
    <scope>NUCLEOTIDE SEQUENCE [LARGE SCALE GENOMIC DNA]</scope>
    <source>
        <strain evidence="2">S2</strain>
        <tissue evidence="2">Leaf</tissue>
    </source>
</reference>
<organism evidence="2 3">
    <name type="scientific">Pyrus ussuriensis x Pyrus communis</name>
    <dbReference type="NCBI Taxonomy" id="2448454"/>
    <lineage>
        <taxon>Eukaryota</taxon>
        <taxon>Viridiplantae</taxon>
        <taxon>Streptophyta</taxon>
        <taxon>Embryophyta</taxon>
        <taxon>Tracheophyta</taxon>
        <taxon>Spermatophyta</taxon>
        <taxon>Magnoliopsida</taxon>
        <taxon>eudicotyledons</taxon>
        <taxon>Gunneridae</taxon>
        <taxon>Pentapetalae</taxon>
        <taxon>rosids</taxon>
        <taxon>fabids</taxon>
        <taxon>Rosales</taxon>
        <taxon>Rosaceae</taxon>
        <taxon>Amygdaloideae</taxon>
        <taxon>Maleae</taxon>
        <taxon>Pyrus</taxon>
    </lineage>
</organism>
<proteinExistence type="predicted"/>
<reference evidence="2 3" key="1">
    <citation type="submission" date="2019-09" db="EMBL/GenBank/DDBJ databases">
        <authorList>
            <person name="Ou C."/>
        </authorList>
    </citation>
    <scope>NUCLEOTIDE SEQUENCE [LARGE SCALE GENOMIC DNA]</scope>
    <source>
        <strain evidence="2">S2</strain>
        <tissue evidence="2">Leaf</tissue>
    </source>
</reference>
<reference evidence="3" key="2">
    <citation type="submission" date="2019-10" db="EMBL/GenBank/DDBJ databases">
        <title>A de novo genome assembly of a pear dwarfing rootstock.</title>
        <authorList>
            <person name="Wang F."/>
            <person name="Wang J."/>
            <person name="Li S."/>
            <person name="Zhang Y."/>
            <person name="Fang M."/>
            <person name="Ma L."/>
            <person name="Zhao Y."/>
            <person name="Jiang S."/>
        </authorList>
    </citation>
    <scope>NUCLEOTIDE SEQUENCE [LARGE SCALE GENOMIC DNA]</scope>
</reference>
<evidence type="ECO:0000313" key="2">
    <source>
        <dbReference type="EMBL" id="KAB2630589.1"/>
    </source>
</evidence>
<name>A0A5N5HS51_9ROSA</name>
<dbReference type="AlphaFoldDB" id="A0A5N5HS51"/>
<accession>A0A5N5HS51</accession>